<keyword evidence="3 5" id="KW-0347">Helicase</keyword>
<dbReference type="SUPFAM" id="SSF52540">
    <property type="entry name" value="P-loop containing nucleoside triphosphate hydrolases"/>
    <property type="match status" value="1"/>
</dbReference>
<keyword evidence="4 5" id="KW-0067">ATP-binding</keyword>
<dbReference type="PANTHER" id="PTHR11070:SF3">
    <property type="entry name" value="DNA 3'-5' HELICASE"/>
    <property type="match status" value="1"/>
</dbReference>
<keyword evidence="2 5" id="KW-0378">Hydrolase</keyword>
<dbReference type="GO" id="GO:0005829">
    <property type="term" value="C:cytosol"/>
    <property type="evidence" value="ECO:0007669"/>
    <property type="project" value="TreeGrafter"/>
</dbReference>
<reference evidence="9 10" key="1">
    <citation type="journal article" date="2015" name="ISME J.">
        <title>Genomic and phenotypic differentiation among Methanosarcina mazei populations from Columbia River sediment.</title>
        <authorList>
            <person name="Youngblut N.D."/>
            <person name="Wirth J.S."/>
            <person name="Henriksen J.R."/>
            <person name="Smith M."/>
            <person name="Simon H."/>
            <person name="Metcalf W.W."/>
            <person name="Whitaker R.J."/>
        </authorList>
    </citation>
    <scope>NUCLEOTIDE SEQUENCE [LARGE SCALE GENOMIC DNA]</scope>
    <source>
        <strain evidence="7 10">1.H.A.1A.4</strain>
        <strain evidence="8 9">1.H.A.2.1</strain>
    </source>
</reference>
<dbReference type="Proteomes" id="UP000034672">
    <property type="component" value="Unassembled WGS sequence"/>
</dbReference>
<feature type="domain" description="UvrD-like helicase ATP-binding" evidence="6">
    <location>
        <begin position="32"/>
        <end position="314"/>
    </location>
</feature>
<evidence type="ECO:0000313" key="7">
    <source>
        <dbReference type="EMBL" id="KKH38643.1"/>
    </source>
</evidence>
<evidence type="ECO:0000313" key="9">
    <source>
        <dbReference type="Proteomes" id="UP000034259"/>
    </source>
</evidence>
<keyword evidence="1 5" id="KW-0547">Nucleotide-binding</keyword>
<evidence type="ECO:0000259" key="6">
    <source>
        <dbReference type="PROSITE" id="PS51198"/>
    </source>
</evidence>
<evidence type="ECO:0000256" key="1">
    <source>
        <dbReference type="ARBA" id="ARBA00022741"/>
    </source>
</evidence>
<evidence type="ECO:0000256" key="4">
    <source>
        <dbReference type="ARBA" id="ARBA00022840"/>
    </source>
</evidence>
<dbReference type="AlphaFoldDB" id="A0A0F8MJ53"/>
<dbReference type="Proteomes" id="UP000034259">
    <property type="component" value="Unassembled WGS sequence"/>
</dbReference>
<dbReference type="EMBL" id="JJQI01000073">
    <property type="protein sequence ID" value="KKH38643.1"/>
    <property type="molecule type" value="Genomic_DNA"/>
</dbReference>
<proteinExistence type="predicted"/>
<evidence type="ECO:0000313" key="10">
    <source>
        <dbReference type="Proteomes" id="UP000034672"/>
    </source>
</evidence>
<feature type="binding site" evidence="5">
    <location>
        <begin position="53"/>
        <end position="60"/>
    </location>
    <ligand>
        <name>ATP</name>
        <dbReference type="ChEBI" id="CHEBI:30616"/>
    </ligand>
</feature>
<dbReference type="GO" id="GO:0016787">
    <property type="term" value="F:hydrolase activity"/>
    <property type="evidence" value="ECO:0007669"/>
    <property type="project" value="UniProtKB-UniRule"/>
</dbReference>
<gene>
    <name evidence="7" type="ORF">DU71_13170</name>
    <name evidence="8" type="ORF">DU72_16920</name>
</gene>
<evidence type="ECO:0000256" key="3">
    <source>
        <dbReference type="ARBA" id="ARBA00022806"/>
    </source>
</evidence>
<dbReference type="InterPro" id="IPR000212">
    <property type="entry name" value="DNA_helicase_UvrD/REP"/>
</dbReference>
<dbReference type="PATRIC" id="fig|2209.52.peg.2858"/>
<dbReference type="InterPro" id="IPR027417">
    <property type="entry name" value="P-loop_NTPase"/>
</dbReference>
<dbReference type="InterPro" id="IPR014016">
    <property type="entry name" value="UvrD-like_ATP-bd"/>
</dbReference>
<evidence type="ECO:0000313" key="8">
    <source>
        <dbReference type="EMBL" id="KKH55048.1"/>
    </source>
</evidence>
<dbReference type="RefSeq" id="WP_048048872.1">
    <property type="nucleotide sequence ID" value="NZ_JJQI01000073.1"/>
</dbReference>
<organism evidence="7 10">
    <name type="scientific">Methanosarcina mazei</name>
    <name type="common">Methanosarcina frisia</name>
    <dbReference type="NCBI Taxonomy" id="2209"/>
    <lineage>
        <taxon>Archaea</taxon>
        <taxon>Methanobacteriati</taxon>
        <taxon>Methanobacteriota</taxon>
        <taxon>Stenosarchaea group</taxon>
        <taxon>Methanomicrobia</taxon>
        <taxon>Methanosarcinales</taxon>
        <taxon>Methanosarcinaceae</taxon>
        <taxon>Methanosarcina</taxon>
    </lineage>
</organism>
<dbReference type="GO" id="GO:0043138">
    <property type="term" value="F:3'-5' DNA helicase activity"/>
    <property type="evidence" value="ECO:0007669"/>
    <property type="project" value="TreeGrafter"/>
</dbReference>
<dbReference type="Gene3D" id="3.40.50.300">
    <property type="entry name" value="P-loop containing nucleotide triphosphate hydrolases"/>
    <property type="match status" value="1"/>
</dbReference>
<dbReference type="PANTHER" id="PTHR11070">
    <property type="entry name" value="UVRD / RECB / PCRA DNA HELICASE FAMILY MEMBER"/>
    <property type="match status" value="1"/>
</dbReference>
<protein>
    <recommendedName>
        <fullName evidence="6">UvrD-like helicase ATP-binding domain-containing protein</fullName>
    </recommendedName>
</protein>
<name>A0A0F8MJ53_METMZ</name>
<accession>A0A0F8MJ53</accession>
<comment type="caution">
    <text evidence="7">The sequence shown here is derived from an EMBL/GenBank/DDBJ whole genome shotgun (WGS) entry which is preliminary data.</text>
</comment>
<dbReference type="GO" id="GO:0003677">
    <property type="term" value="F:DNA binding"/>
    <property type="evidence" value="ECO:0007669"/>
    <property type="project" value="InterPro"/>
</dbReference>
<dbReference type="Pfam" id="PF00580">
    <property type="entry name" value="UvrD-helicase"/>
    <property type="match status" value="1"/>
</dbReference>
<dbReference type="GO" id="GO:0005524">
    <property type="term" value="F:ATP binding"/>
    <property type="evidence" value="ECO:0007669"/>
    <property type="project" value="UniProtKB-UniRule"/>
</dbReference>
<evidence type="ECO:0000256" key="2">
    <source>
        <dbReference type="ARBA" id="ARBA00022801"/>
    </source>
</evidence>
<evidence type="ECO:0000256" key="5">
    <source>
        <dbReference type="PROSITE-ProRule" id="PRU00560"/>
    </source>
</evidence>
<dbReference type="PROSITE" id="PS51198">
    <property type="entry name" value="UVRD_HELICASE_ATP_BIND"/>
    <property type="match status" value="1"/>
</dbReference>
<dbReference type="GO" id="GO:0000725">
    <property type="term" value="P:recombinational repair"/>
    <property type="evidence" value="ECO:0007669"/>
    <property type="project" value="TreeGrafter"/>
</dbReference>
<dbReference type="EMBL" id="JJQK01000042">
    <property type="protein sequence ID" value="KKH55048.1"/>
    <property type="molecule type" value="Genomic_DNA"/>
</dbReference>
<sequence>MSQENPTDEERKRQELLEQLYKRLEHDEYIEKLSLEQLEFIVNPIANSSFLNSCPGSGKTEVVGFKAAYEASSWDSPYSGMAILSFTKNAAAEIWKRANKYSEQKAVQFPHFVGTLDSWLHQYIFQPFCYSVMDHEGKDGDTSVNIIDSDSNAPFLENYKSVISSQPSYQEVKVNGYYIDSNNSIKFNRNRESNLNSYQRGILIENKLKFAKSGFATYQDAEYWSYRLLNENETILDLISKRFPYIIIDECQDLAPSRLDVIEILQDKGVIFHFVGDINQSIYDFIDVDPFQIQDFITASGMHEMKLTKNFRSNQDITNLCARLVGIQCPPEGRVPIADAVSCVLWECPSDQLCRLPSLFEWYLNSKNIECGNCSISVRGRSLLNKVRQTNPLESISYDITKAFFLWNSESKKTEYITEALELLGRSMCNLAYEGRGNHQNQYCPESFEHIDWRMFLSNILNSSKELATFRNGDRLQTWSQWCRSLKGFLETYFLNLPDTYVKWDEAKRKIKAPSGKANELVASSLFSSSASKRIRMTTIHDIKGETLDALMLISNPDRHSKGGHFEHWLEDPTSEYARFAYVACSRPKDLLIVAVPPLNRIQRMKLEGIGLVSQGLPGTLSQWF</sequence>